<gene>
    <name evidence="2" type="ORF">ACFQO8_06460</name>
</gene>
<dbReference type="PANTHER" id="PTHR30399:SF1">
    <property type="entry name" value="UTP PYROPHOSPHATASE"/>
    <property type="match status" value="1"/>
</dbReference>
<reference evidence="3" key="1">
    <citation type="journal article" date="2019" name="Int. J. Syst. Evol. Microbiol.">
        <title>The Global Catalogue of Microorganisms (GCM) 10K type strain sequencing project: providing services to taxonomists for standard genome sequencing and annotation.</title>
        <authorList>
            <consortium name="The Broad Institute Genomics Platform"/>
            <consortium name="The Broad Institute Genome Sequencing Center for Infectious Disease"/>
            <person name="Wu L."/>
            <person name="Ma J."/>
        </authorList>
    </citation>
    <scope>NUCLEOTIDE SEQUENCE [LARGE SCALE GENOMIC DNA]</scope>
    <source>
        <strain evidence="3">CCUG 55590</strain>
    </source>
</reference>
<keyword evidence="3" id="KW-1185">Reference proteome</keyword>
<dbReference type="PANTHER" id="PTHR30399">
    <property type="entry name" value="UNCHARACTERIZED PROTEIN YGJP"/>
    <property type="match status" value="1"/>
</dbReference>
<organism evidence="2 3">
    <name type="scientific">Exiguobacterium aestuarii</name>
    <dbReference type="NCBI Taxonomy" id="273527"/>
    <lineage>
        <taxon>Bacteria</taxon>
        <taxon>Bacillati</taxon>
        <taxon>Bacillota</taxon>
        <taxon>Bacilli</taxon>
        <taxon>Bacillales</taxon>
        <taxon>Bacillales Family XII. Incertae Sedis</taxon>
        <taxon>Exiguobacterium</taxon>
    </lineage>
</organism>
<sequence length="217" mass="25403">MNVNIVRQKRRKKAAFYVTPNGIELRIPARLSKGVVDWILEEHATWIRHTCHNLPKQTSVLNEGLVFHGKNYPTQKDDGTTLRYDGSSFFVPRDWDEITLIKSYEVWLRERAREYVIERAPIYEQSLGVKAKKIRIGHQKTRWGSCSSTGTISINVRLMLAPKEMMDYVIAHEWTHLVHFDHSASFWDTLRTVYPKTDDAKLWLKQNGHTLQLKKTD</sequence>
<dbReference type="InterPro" id="IPR053136">
    <property type="entry name" value="UTP_pyrophosphatase-like"/>
</dbReference>
<dbReference type="InterPro" id="IPR002725">
    <property type="entry name" value="YgjP-like_metallopeptidase"/>
</dbReference>
<dbReference type="Gene3D" id="3.30.2010.10">
    <property type="entry name" value="Metalloproteases ('zincins'), catalytic domain"/>
    <property type="match status" value="1"/>
</dbReference>
<dbReference type="RefSeq" id="WP_214788015.1">
    <property type="nucleotide sequence ID" value="NZ_JANIEL010000037.1"/>
</dbReference>
<evidence type="ECO:0000259" key="1">
    <source>
        <dbReference type="Pfam" id="PF01863"/>
    </source>
</evidence>
<evidence type="ECO:0000313" key="2">
    <source>
        <dbReference type="EMBL" id="MFC7389782.1"/>
    </source>
</evidence>
<accession>A0ABW2PMM2</accession>
<comment type="caution">
    <text evidence="2">The sequence shown here is derived from an EMBL/GenBank/DDBJ whole genome shotgun (WGS) entry which is preliminary data.</text>
</comment>
<dbReference type="Proteomes" id="UP001596439">
    <property type="component" value="Unassembled WGS sequence"/>
</dbReference>
<dbReference type="CDD" id="cd07344">
    <property type="entry name" value="M48_yhfN_like"/>
    <property type="match status" value="1"/>
</dbReference>
<dbReference type="EMBL" id="JBHTCE010000001">
    <property type="protein sequence ID" value="MFC7389782.1"/>
    <property type="molecule type" value="Genomic_DNA"/>
</dbReference>
<protein>
    <submittedName>
        <fullName evidence="2">M48 family metallopeptidase</fullName>
    </submittedName>
</protein>
<dbReference type="Pfam" id="PF01863">
    <property type="entry name" value="YgjP-like"/>
    <property type="match status" value="1"/>
</dbReference>
<evidence type="ECO:0000313" key="3">
    <source>
        <dbReference type="Proteomes" id="UP001596439"/>
    </source>
</evidence>
<feature type="domain" description="YgjP-like metallopeptidase" evidence="1">
    <location>
        <begin position="13"/>
        <end position="207"/>
    </location>
</feature>
<name>A0ABW2PMM2_9BACL</name>
<proteinExistence type="predicted"/>